<dbReference type="Proteomes" id="UP000642809">
    <property type="component" value="Unassembled WGS sequence"/>
</dbReference>
<dbReference type="Pfam" id="PF07610">
    <property type="entry name" value="DUF1573"/>
    <property type="match status" value="2"/>
</dbReference>
<gene>
    <name evidence="1" type="ORF">GCM10008106_06740</name>
</gene>
<dbReference type="Gene3D" id="2.60.40.10">
    <property type="entry name" value="Immunoglobulins"/>
    <property type="match status" value="1"/>
</dbReference>
<proteinExistence type="predicted"/>
<dbReference type="InterPro" id="IPR013783">
    <property type="entry name" value="Ig-like_fold"/>
</dbReference>
<keyword evidence="2" id="KW-1185">Reference proteome</keyword>
<dbReference type="PANTHER" id="PTHR37833:SF1">
    <property type="entry name" value="SIGNAL PEPTIDE PROTEIN"/>
    <property type="match status" value="1"/>
</dbReference>
<evidence type="ECO:0008006" key="3">
    <source>
        <dbReference type="Google" id="ProtNLM"/>
    </source>
</evidence>
<dbReference type="EMBL" id="BMYF01000003">
    <property type="protein sequence ID" value="GHB28703.1"/>
    <property type="molecule type" value="Genomic_DNA"/>
</dbReference>
<reference evidence="1" key="2">
    <citation type="submission" date="2020-09" db="EMBL/GenBank/DDBJ databases">
        <authorList>
            <person name="Sun Q."/>
            <person name="Kim S."/>
        </authorList>
    </citation>
    <scope>NUCLEOTIDE SEQUENCE</scope>
    <source>
        <strain evidence="1">KCTC 23224</strain>
    </source>
</reference>
<evidence type="ECO:0000313" key="2">
    <source>
        <dbReference type="Proteomes" id="UP000642809"/>
    </source>
</evidence>
<reference evidence="1" key="1">
    <citation type="journal article" date="2014" name="Int. J. Syst. Evol. Microbiol.">
        <title>Complete genome sequence of Corynebacterium casei LMG S-19264T (=DSM 44701T), isolated from a smear-ripened cheese.</title>
        <authorList>
            <consortium name="US DOE Joint Genome Institute (JGI-PGF)"/>
            <person name="Walter F."/>
            <person name="Albersmeier A."/>
            <person name="Kalinowski J."/>
            <person name="Ruckert C."/>
        </authorList>
    </citation>
    <scope>NUCLEOTIDE SEQUENCE</scope>
    <source>
        <strain evidence="1">KCTC 23224</strain>
    </source>
</reference>
<evidence type="ECO:0000313" key="1">
    <source>
        <dbReference type="EMBL" id="GHB28703.1"/>
    </source>
</evidence>
<dbReference type="InterPro" id="IPR011467">
    <property type="entry name" value="DUF1573"/>
</dbReference>
<dbReference type="AlphaFoldDB" id="A0A8J3CWA6"/>
<sequence>MNHALKHSIFFLIFLVSYNLADAQELERKLLNWQQKSIYLGPVLAENGVTTVEFLATNPHADSLFITDVITDCGCTLVDYSRDTLVTDGLLSLKVSYESDYRGGDFSKLILVRTNLDIYGDTLVLEGINFPVIDDAGRNFPYKKGGLGFRLPSINVGQLFTNEPKVKFYDVYNFGKDSVSFKDLMEQPWPAYVQFNLEPTKVAPSARALLAVTVNAEKLGDLGFFSENVKILVEESNTSIDLNLMGTVFEFFEPIPKSMEKIVPRLLISEPDIDFKEISSSRTVQRSLVLSNLGQEPLLIRKVSTNCDCVNVILEEKEIFPGGKAEINITFDPKGRQGIDHKHITLFTNDPINPVRTITLRSMIK</sequence>
<organism evidence="1 2">
    <name type="scientific">Mongoliitalea lutea</name>
    <dbReference type="NCBI Taxonomy" id="849756"/>
    <lineage>
        <taxon>Bacteria</taxon>
        <taxon>Pseudomonadati</taxon>
        <taxon>Bacteroidota</taxon>
        <taxon>Cytophagia</taxon>
        <taxon>Cytophagales</taxon>
        <taxon>Cyclobacteriaceae</taxon>
        <taxon>Mongoliitalea</taxon>
    </lineage>
</organism>
<name>A0A8J3CWA6_9BACT</name>
<accession>A0A8J3CWA6</accession>
<comment type="caution">
    <text evidence="1">The sequence shown here is derived from an EMBL/GenBank/DDBJ whole genome shotgun (WGS) entry which is preliminary data.</text>
</comment>
<dbReference type="PANTHER" id="PTHR37833">
    <property type="entry name" value="LIPOPROTEIN-RELATED"/>
    <property type="match status" value="1"/>
</dbReference>
<protein>
    <recommendedName>
        <fullName evidence="3">DUF1573 domain-containing protein</fullName>
    </recommendedName>
</protein>